<evidence type="ECO:0000313" key="2">
    <source>
        <dbReference type="EMBL" id="AXV08942.1"/>
    </source>
</evidence>
<keyword evidence="3" id="KW-1185">Reference proteome</keyword>
<evidence type="ECO:0000313" key="3">
    <source>
        <dbReference type="Proteomes" id="UP000264006"/>
    </source>
</evidence>
<dbReference type="Gene3D" id="3.10.450.50">
    <property type="match status" value="1"/>
</dbReference>
<organism evidence="2 3">
    <name type="scientific">Euzebya pacifica</name>
    <dbReference type="NCBI Taxonomy" id="1608957"/>
    <lineage>
        <taxon>Bacteria</taxon>
        <taxon>Bacillati</taxon>
        <taxon>Actinomycetota</taxon>
        <taxon>Nitriliruptoria</taxon>
        <taxon>Euzebyales</taxon>
    </lineage>
</organism>
<name>A0A346Y395_9ACTN</name>
<dbReference type="RefSeq" id="WP_164710852.1">
    <property type="nucleotide sequence ID" value="NZ_CP031165.1"/>
</dbReference>
<protein>
    <recommendedName>
        <fullName evidence="1">SnoaL-like domain-containing protein</fullName>
    </recommendedName>
</protein>
<dbReference type="NCBIfam" id="TIGR02246">
    <property type="entry name" value="SgcJ/EcaC family oxidoreductase"/>
    <property type="match status" value="1"/>
</dbReference>
<proteinExistence type="predicted"/>
<dbReference type="AlphaFoldDB" id="A0A346Y395"/>
<dbReference type="EMBL" id="CP031165">
    <property type="protein sequence ID" value="AXV08942.1"/>
    <property type="molecule type" value="Genomic_DNA"/>
</dbReference>
<reference evidence="2 3" key="1">
    <citation type="submission" date="2018-09" db="EMBL/GenBank/DDBJ databases">
        <title>Complete genome sequence of Euzebya sp. DY32-46 isolated from seawater of Pacific Ocean.</title>
        <authorList>
            <person name="Xu L."/>
            <person name="Wu Y.-H."/>
            <person name="Xu X.-W."/>
        </authorList>
    </citation>
    <scope>NUCLEOTIDE SEQUENCE [LARGE SCALE GENOMIC DNA]</scope>
    <source>
        <strain evidence="2 3">DY32-46</strain>
    </source>
</reference>
<sequence>MPDSPASEPRPTNPRATVEAYFAAVNARDFDALAALFAEDATFSPVGSRDRQGRADIAAYYPPLLAGFERGTDTPTRISVADRVVTVEIGFEGRTVGGADIAFDAVDVFDIDEDGHIARLSLWYDTRDVARQVRAANG</sequence>
<evidence type="ECO:0000259" key="1">
    <source>
        <dbReference type="Pfam" id="PF12680"/>
    </source>
</evidence>
<dbReference type="InterPro" id="IPR037401">
    <property type="entry name" value="SnoaL-like"/>
</dbReference>
<dbReference type="KEGG" id="euz:DVS28_a4276"/>
<feature type="domain" description="SnoaL-like" evidence="1">
    <location>
        <begin position="18"/>
        <end position="119"/>
    </location>
</feature>
<dbReference type="InterPro" id="IPR011944">
    <property type="entry name" value="Steroid_delta5-4_isomerase"/>
</dbReference>
<dbReference type="Proteomes" id="UP000264006">
    <property type="component" value="Chromosome"/>
</dbReference>
<dbReference type="Pfam" id="PF12680">
    <property type="entry name" value="SnoaL_2"/>
    <property type="match status" value="1"/>
</dbReference>
<dbReference type="InterPro" id="IPR032710">
    <property type="entry name" value="NTF2-like_dom_sf"/>
</dbReference>
<gene>
    <name evidence="2" type="ORF">DVS28_a4276</name>
</gene>
<accession>A0A346Y395</accession>
<dbReference type="SUPFAM" id="SSF54427">
    <property type="entry name" value="NTF2-like"/>
    <property type="match status" value="1"/>
</dbReference>